<reference evidence="3" key="2">
    <citation type="journal article" date="2014" name="ISME J.">
        <title>Microbial stratification in low pH oxic and suboxic macroscopic growths along an acid mine drainage.</title>
        <authorList>
            <person name="Mendez-Garcia C."/>
            <person name="Mesa V."/>
            <person name="Sprenger R.R."/>
            <person name="Richter M."/>
            <person name="Diez M.S."/>
            <person name="Solano J."/>
            <person name="Bargiela R."/>
            <person name="Golyshina O.V."/>
            <person name="Manteca A."/>
            <person name="Ramos J.L."/>
            <person name="Gallego J.R."/>
            <person name="Llorente I."/>
            <person name="Martins Dos Santos V.A."/>
            <person name="Jensen O.N."/>
            <person name="Pelaez A.I."/>
            <person name="Sanchez J."/>
            <person name="Ferrer M."/>
        </authorList>
    </citation>
    <scope>NUCLEOTIDE SEQUENCE</scope>
</reference>
<dbReference type="InterPro" id="IPR015797">
    <property type="entry name" value="NUDIX_hydrolase-like_dom_sf"/>
</dbReference>
<sequence length="116" mass="12820">MSQQNPVEPVWRPRVTVAAVVARGDQFLMVEENIRGALCLNQPAGHLESGEEIVDALVRETLEETGWRVAPRHFIGVMPWLNPRHGDVTLRFAFAAEALQHDATRPLDAGIVRGCG</sequence>
<dbReference type="Gene3D" id="3.90.79.10">
    <property type="entry name" value="Nucleoside Triphosphate Pyrophosphohydrolase"/>
    <property type="match status" value="1"/>
</dbReference>
<feature type="domain" description="Nudix hydrolase" evidence="2">
    <location>
        <begin position="12"/>
        <end position="116"/>
    </location>
</feature>
<dbReference type="PROSITE" id="PS51462">
    <property type="entry name" value="NUDIX"/>
    <property type="match status" value="1"/>
</dbReference>
<protein>
    <submittedName>
        <fullName evidence="3">Nudix hydrolase family protein</fullName>
    </submittedName>
</protein>
<keyword evidence="1 3" id="KW-0378">Hydrolase</keyword>
<dbReference type="PROSITE" id="PS00893">
    <property type="entry name" value="NUDIX_BOX"/>
    <property type="match status" value="1"/>
</dbReference>
<proteinExistence type="predicted"/>
<dbReference type="PANTHER" id="PTHR43222">
    <property type="entry name" value="NUDIX HYDROLASE 23"/>
    <property type="match status" value="1"/>
</dbReference>
<gene>
    <name evidence="3" type="ORF">B2A_10704</name>
</gene>
<dbReference type="InterPro" id="IPR020084">
    <property type="entry name" value="NUDIX_hydrolase_CS"/>
</dbReference>
<dbReference type="GO" id="GO:0016787">
    <property type="term" value="F:hydrolase activity"/>
    <property type="evidence" value="ECO:0007669"/>
    <property type="project" value="UniProtKB-KW"/>
</dbReference>
<accession>T1AHG5</accession>
<name>T1AHG5_9ZZZZ</name>
<evidence type="ECO:0000256" key="1">
    <source>
        <dbReference type="ARBA" id="ARBA00022801"/>
    </source>
</evidence>
<dbReference type="EMBL" id="AUZZ01007705">
    <property type="protein sequence ID" value="EQD41380.1"/>
    <property type="molecule type" value="Genomic_DNA"/>
</dbReference>
<dbReference type="InterPro" id="IPR000086">
    <property type="entry name" value="NUDIX_hydrolase_dom"/>
</dbReference>
<dbReference type="Pfam" id="PF00293">
    <property type="entry name" value="NUDIX"/>
    <property type="match status" value="1"/>
</dbReference>
<comment type="caution">
    <text evidence="3">The sequence shown here is derived from an EMBL/GenBank/DDBJ whole genome shotgun (WGS) entry which is preliminary data.</text>
</comment>
<evidence type="ECO:0000259" key="2">
    <source>
        <dbReference type="PROSITE" id="PS51462"/>
    </source>
</evidence>
<evidence type="ECO:0000313" key="3">
    <source>
        <dbReference type="EMBL" id="EQD41380.1"/>
    </source>
</evidence>
<dbReference type="AlphaFoldDB" id="T1AHG5"/>
<dbReference type="PANTHER" id="PTHR43222:SF11">
    <property type="entry name" value="PHOSPHATASE NUDJ"/>
    <property type="match status" value="1"/>
</dbReference>
<reference evidence="3" key="1">
    <citation type="submission" date="2013-08" db="EMBL/GenBank/DDBJ databases">
        <authorList>
            <person name="Mendez C."/>
            <person name="Richter M."/>
            <person name="Ferrer M."/>
            <person name="Sanchez J."/>
        </authorList>
    </citation>
    <scope>NUCLEOTIDE SEQUENCE</scope>
</reference>
<organism evidence="3">
    <name type="scientific">mine drainage metagenome</name>
    <dbReference type="NCBI Taxonomy" id="410659"/>
    <lineage>
        <taxon>unclassified sequences</taxon>
        <taxon>metagenomes</taxon>
        <taxon>ecological metagenomes</taxon>
    </lineage>
</organism>
<dbReference type="SUPFAM" id="SSF55811">
    <property type="entry name" value="Nudix"/>
    <property type="match status" value="1"/>
</dbReference>